<reference evidence="5 6" key="1">
    <citation type="submission" date="2023-01" db="EMBL/GenBank/DDBJ databases">
        <title>Novel species of the genus Asticcacaulis isolated from rivers.</title>
        <authorList>
            <person name="Lu H."/>
        </authorList>
    </citation>
    <scope>NUCLEOTIDE SEQUENCE [LARGE SCALE GENOMIC DNA]</scope>
    <source>
        <strain evidence="5 6">BYS171W</strain>
    </source>
</reference>
<gene>
    <name evidence="5" type="ORF">PQU92_11935</name>
</gene>
<keyword evidence="1 5" id="KW-0808">Transferase</keyword>
<feature type="domain" description="Methyltransferase small" evidence="4">
    <location>
        <begin position="86"/>
        <end position="168"/>
    </location>
</feature>
<evidence type="ECO:0000259" key="4">
    <source>
        <dbReference type="Pfam" id="PF05175"/>
    </source>
</evidence>
<name>A0ABT5HVY0_9CAUL</name>
<sequence>MHSLTPPPFPEVVETTLLGGRVRLHQPAKGYRIGMDGALLAAGAAGIIAEKKSRERNEAPYSNRAQAGPGDTSPPSRRPERSEVAVSVLELGCGVGGVFLSLAARCPQVMATGIERDAPTFALTETNIAANGGGHSAINGDIGRGYKSFDLPRFDMVLSNPPYFDDPDTLRAPHELKRPAWIADDGLAAWLDFAQAAVKDGGEIVFVHRADRLGDILSGLNKCGSFIIRPIQPFIDKDAKRVLIRAKRLGKAPLRLLPPLILHDDGERKHTPEVETILRGDAVLGW</sequence>
<dbReference type="SUPFAM" id="SSF53335">
    <property type="entry name" value="S-adenosyl-L-methionine-dependent methyltransferases"/>
    <property type="match status" value="1"/>
</dbReference>
<keyword evidence="2" id="KW-0949">S-adenosyl-L-methionine</keyword>
<dbReference type="Proteomes" id="UP001214854">
    <property type="component" value="Unassembled WGS sequence"/>
</dbReference>
<evidence type="ECO:0000256" key="3">
    <source>
        <dbReference type="SAM" id="MobiDB-lite"/>
    </source>
</evidence>
<dbReference type="PANTHER" id="PTHR47739">
    <property type="entry name" value="TRNA1(VAL) (ADENINE(37)-N6)-METHYLTRANSFERASE"/>
    <property type="match status" value="1"/>
</dbReference>
<keyword evidence="6" id="KW-1185">Reference proteome</keyword>
<keyword evidence="1 5" id="KW-0489">Methyltransferase</keyword>
<accession>A0ABT5HVY0</accession>
<evidence type="ECO:0000313" key="6">
    <source>
        <dbReference type="Proteomes" id="UP001214854"/>
    </source>
</evidence>
<dbReference type="EMBL" id="JAQQKX010000009">
    <property type="protein sequence ID" value="MDC7683990.1"/>
    <property type="molecule type" value="Genomic_DNA"/>
</dbReference>
<dbReference type="GO" id="GO:0008168">
    <property type="term" value="F:methyltransferase activity"/>
    <property type="evidence" value="ECO:0007669"/>
    <property type="project" value="UniProtKB-KW"/>
</dbReference>
<comment type="caution">
    <text evidence="5">The sequence shown here is derived from an EMBL/GenBank/DDBJ whole genome shotgun (WGS) entry which is preliminary data.</text>
</comment>
<evidence type="ECO:0000256" key="2">
    <source>
        <dbReference type="ARBA" id="ARBA00022691"/>
    </source>
</evidence>
<evidence type="ECO:0000256" key="1">
    <source>
        <dbReference type="ARBA" id="ARBA00022603"/>
    </source>
</evidence>
<dbReference type="InterPro" id="IPR007848">
    <property type="entry name" value="Small_mtfrase_dom"/>
</dbReference>
<dbReference type="PROSITE" id="PS00092">
    <property type="entry name" value="N6_MTASE"/>
    <property type="match status" value="1"/>
</dbReference>
<organism evidence="5 6">
    <name type="scientific">Asticcacaulis aquaticus</name>
    <dbReference type="NCBI Taxonomy" id="2984212"/>
    <lineage>
        <taxon>Bacteria</taxon>
        <taxon>Pseudomonadati</taxon>
        <taxon>Pseudomonadota</taxon>
        <taxon>Alphaproteobacteria</taxon>
        <taxon>Caulobacterales</taxon>
        <taxon>Caulobacteraceae</taxon>
        <taxon>Asticcacaulis</taxon>
    </lineage>
</organism>
<dbReference type="Gene3D" id="3.40.50.150">
    <property type="entry name" value="Vaccinia Virus protein VP39"/>
    <property type="match status" value="1"/>
</dbReference>
<dbReference type="InterPro" id="IPR029063">
    <property type="entry name" value="SAM-dependent_MTases_sf"/>
</dbReference>
<protein>
    <submittedName>
        <fullName evidence="5">Methyltransferase</fullName>
    </submittedName>
</protein>
<dbReference type="GO" id="GO:0032259">
    <property type="term" value="P:methylation"/>
    <property type="evidence" value="ECO:0007669"/>
    <property type="project" value="UniProtKB-KW"/>
</dbReference>
<dbReference type="Pfam" id="PF05175">
    <property type="entry name" value="MTS"/>
    <property type="match status" value="1"/>
</dbReference>
<proteinExistence type="predicted"/>
<dbReference type="PANTHER" id="PTHR47739:SF1">
    <property type="entry name" value="TRNA1(VAL) (ADENINE(37)-N6)-METHYLTRANSFERASE"/>
    <property type="match status" value="1"/>
</dbReference>
<feature type="region of interest" description="Disordered" evidence="3">
    <location>
        <begin position="51"/>
        <end position="82"/>
    </location>
</feature>
<dbReference type="InterPro" id="IPR050210">
    <property type="entry name" value="tRNA_Adenine-N(6)_MTase"/>
</dbReference>
<evidence type="ECO:0000313" key="5">
    <source>
        <dbReference type="EMBL" id="MDC7683990.1"/>
    </source>
</evidence>
<dbReference type="CDD" id="cd02440">
    <property type="entry name" value="AdoMet_MTases"/>
    <property type="match status" value="1"/>
</dbReference>
<dbReference type="InterPro" id="IPR002052">
    <property type="entry name" value="DNA_methylase_N6_adenine_CS"/>
</dbReference>